<dbReference type="Proteomes" id="UP000536909">
    <property type="component" value="Unassembled WGS sequence"/>
</dbReference>
<proteinExistence type="predicted"/>
<comment type="caution">
    <text evidence="3">The sequence shown here is derived from an EMBL/GenBank/DDBJ whole genome shotgun (WGS) entry which is preliminary data.</text>
</comment>
<gene>
    <name evidence="3" type="ORF">FCS05_14125</name>
    <name evidence="2" type="ORF">HNQ10_003432</name>
</gene>
<evidence type="ECO:0000313" key="5">
    <source>
        <dbReference type="Proteomes" id="UP000536909"/>
    </source>
</evidence>
<reference evidence="3 4" key="1">
    <citation type="submission" date="2019-04" db="EMBL/GenBank/DDBJ databases">
        <title>Deinococcus metalilatus MA1002 mutant No.5.</title>
        <authorList>
            <person name="Park W."/>
            <person name="Park C."/>
        </authorList>
    </citation>
    <scope>NUCLEOTIDE SEQUENCE [LARGE SCALE GENOMIC DNA]</scope>
    <source>
        <strain evidence="3 4">MA1002-m5</strain>
    </source>
</reference>
<feature type="signal peptide" evidence="1">
    <location>
        <begin position="1"/>
        <end position="22"/>
    </location>
</feature>
<evidence type="ECO:0008006" key="6">
    <source>
        <dbReference type="Google" id="ProtNLM"/>
    </source>
</evidence>
<protein>
    <recommendedName>
        <fullName evidence="6">RHS repeat protein</fullName>
    </recommendedName>
</protein>
<keyword evidence="1" id="KW-0732">Signal</keyword>
<accession>A0AAJ5K476</accession>
<evidence type="ECO:0000256" key="1">
    <source>
        <dbReference type="SAM" id="SignalP"/>
    </source>
</evidence>
<dbReference type="RefSeq" id="WP_129118650.1">
    <property type="nucleotide sequence ID" value="NZ_BSUI01000039.1"/>
</dbReference>
<organism evidence="3 4">
    <name type="scientific">Deinococcus metallilatus</name>
    <dbReference type="NCBI Taxonomy" id="1211322"/>
    <lineage>
        <taxon>Bacteria</taxon>
        <taxon>Thermotogati</taxon>
        <taxon>Deinococcota</taxon>
        <taxon>Deinococci</taxon>
        <taxon>Deinococcales</taxon>
        <taxon>Deinococcaceae</taxon>
        <taxon>Deinococcus</taxon>
    </lineage>
</organism>
<sequence length="170" mass="18257">MKPHQLIASLAPLLLAAAPALAQTAPPRQPTAVQEARVQVARETAQVRLLERSGALRSAPVAANCLDRSGQPRLSVLVDAKGTPRLVRYDQREPDNSIAFTGYYDAAGRLRLATGSASGLSGLLYNVTAEYDPRGLLLHESGTRRPGWNADLRRLGRLDTAALRLGRCPA</sequence>
<feature type="chain" id="PRO_5042547218" description="RHS repeat protein" evidence="1">
    <location>
        <begin position="23"/>
        <end position="170"/>
    </location>
</feature>
<dbReference type="AlphaFoldDB" id="A0AAJ5K476"/>
<reference evidence="2 5" key="2">
    <citation type="submission" date="2020-08" db="EMBL/GenBank/DDBJ databases">
        <title>Genomic Encyclopedia of Type Strains, Phase IV (KMG-IV): sequencing the most valuable type-strain genomes for metagenomic binning, comparative biology and taxonomic classification.</title>
        <authorList>
            <person name="Goeker M."/>
        </authorList>
    </citation>
    <scope>NUCLEOTIDE SEQUENCE [LARGE SCALE GENOMIC DNA]</scope>
    <source>
        <strain evidence="2 5">DSM 105434</strain>
    </source>
</reference>
<dbReference type="Proteomes" id="UP000308000">
    <property type="component" value="Unassembled WGS sequence"/>
</dbReference>
<dbReference type="EMBL" id="VBRC01000010">
    <property type="protein sequence ID" value="TLK24685.1"/>
    <property type="molecule type" value="Genomic_DNA"/>
</dbReference>
<dbReference type="EMBL" id="JACHFV010000012">
    <property type="protein sequence ID" value="MBB5296582.1"/>
    <property type="molecule type" value="Genomic_DNA"/>
</dbReference>
<evidence type="ECO:0000313" key="4">
    <source>
        <dbReference type="Proteomes" id="UP000308000"/>
    </source>
</evidence>
<evidence type="ECO:0000313" key="2">
    <source>
        <dbReference type="EMBL" id="MBB5296582.1"/>
    </source>
</evidence>
<evidence type="ECO:0000313" key="3">
    <source>
        <dbReference type="EMBL" id="TLK24685.1"/>
    </source>
</evidence>
<keyword evidence="5" id="KW-1185">Reference proteome</keyword>
<name>A0AAJ5K476_9DEIO</name>